<keyword evidence="2" id="KW-0472">Membrane</keyword>
<organism evidence="3 4">
    <name type="scientific">Bacillus badius</name>
    <dbReference type="NCBI Taxonomy" id="1455"/>
    <lineage>
        <taxon>Bacteria</taxon>
        <taxon>Bacillati</taxon>
        <taxon>Bacillota</taxon>
        <taxon>Bacilli</taxon>
        <taxon>Bacillales</taxon>
        <taxon>Bacillaceae</taxon>
        <taxon>Pseudobacillus</taxon>
    </lineage>
</organism>
<feature type="transmembrane region" description="Helical" evidence="2">
    <location>
        <begin position="12"/>
        <end position="35"/>
    </location>
</feature>
<feature type="region of interest" description="Disordered" evidence="1">
    <location>
        <begin position="297"/>
        <end position="331"/>
    </location>
</feature>
<evidence type="ECO:0000256" key="1">
    <source>
        <dbReference type="SAM" id="MobiDB-lite"/>
    </source>
</evidence>
<sequence>MKLKINREIENKFYIGFFLFIGLCFAVFFTSRLWMYDDNPIMQTPYNMEITGLDQTNLVLQKWEYNPNEQLMEVMLKTKHVGTDQVRPTFSFAAKEKDSKEIFPVKVVYKDEETVVLQIKKVPETYSYIGLFVRENRDPKIIENEINNALPEGTGTLDPDAAQAKSSWPKPKETIVIGDYRKIKLNKELKSNSTLAYKKEQIMLEIEQVKKEIVTIQNERIPLQEQLISSIKEEIKTLKSEMKYKTEEEKQEAYTKIVSQQEAIKKAEKQQQDYLTEVKQLQEKEAKLYEKLNDVESKAAAANDKKEIESAIKPTKNEVENGGFEEEIELK</sequence>
<keyword evidence="2" id="KW-1133">Transmembrane helix</keyword>
<keyword evidence="2" id="KW-0812">Transmembrane</keyword>
<evidence type="ECO:0000313" key="4">
    <source>
        <dbReference type="Proteomes" id="UP000031982"/>
    </source>
</evidence>
<name>A0ABR5AR18_BACBA</name>
<keyword evidence="4" id="KW-1185">Reference proteome</keyword>
<dbReference type="RefSeq" id="WP_052477393.1">
    <property type="nucleotide sequence ID" value="NZ_JARTHD010000042.1"/>
</dbReference>
<evidence type="ECO:0000256" key="2">
    <source>
        <dbReference type="SAM" id="Phobius"/>
    </source>
</evidence>
<gene>
    <name evidence="3" type="ORF">SD77_1831</name>
</gene>
<dbReference type="Proteomes" id="UP000031982">
    <property type="component" value="Unassembled WGS sequence"/>
</dbReference>
<protein>
    <submittedName>
        <fullName evidence="3">Uncharacterized protein</fullName>
    </submittedName>
</protein>
<dbReference type="GeneID" id="92778701"/>
<comment type="caution">
    <text evidence="3">The sequence shown here is derived from an EMBL/GenBank/DDBJ whole genome shotgun (WGS) entry which is preliminary data.</text>
</comment>
<reference evidence="3 4" key="1">
    <citation type="submission" date="2015-01" db="EMBL/GenBank/DDBJ databases">
        <title>Genome Assembly of Bacillus badius MTCC 1458.</title>
        <authorList>
            <person name="Verma A."/>
            <person name="Khatri I."/>
            <person name="Mual P."/>
            <person name="Subramanian S."/>
            <person name="Krishnamurthi S."/>
        </authorList>
    </citation>
    <scope>NUCLEOTIDE SEQUENCE [LARGE SCALE GENOMIC DNA]</scope>
    <source>
        <strain evidence="3 4">MTCC 1458</strain>
    </source>
</reference>
<evidence type="ECO:0000313" key="3">
    <source>
        <dbReference type="EMBL" id="KIL77079.1"/>
    </source>
</evidence>
<feature type="compositionally biased region" description="Basic and acidic residues" evidence="1">
    <location>
        <begin position="297"/>
        <end position="319"/>
    </location>
</feature>
<proteinExistence type="predicted"/>
<dbReference type="EMBL" id="JXLP01000018">
    <property type="protein sequence ID" value="KIL77079.1"/>
    <property type="molecule type" value="Genomic_DNA"/>
</dbReference>
<accession>A0ABR5AR18</accession>